<evidence type="ECO:0000259" key="2">
    <source>
        <dbReference type="Pfam" id="PF01757"/>
    </source>
</evidence>
<evidence type="ECO:0000256" key="1">
    <source>
        <dbReference type="SAM" id="Phobius"/>
    </source>
</evidence>
<dbReference type="PANTHER" id="PTHR23028:SF53">
    <property type="entry name" value="ACYL_TRANSF_3 DOMAIN-CONTAINING PROTEIN"/>
    <property type="match status" value="1"/>
</dbReference>
<dbReference type="RefSeq" id="WP_109332901.1">
    <property type="nucleotide sequence ID" value="NZ_CP021354.1"/>
</dbReference>
<feature type="transmembrane region" description="Helical" evidence="1">
    <location>
        <begin position="90"/>
        <end position="110"/>
    </location>
</feature>
<dbReference type="AlphaFoldDB" id="A0A2S2C041"/>
<dbReference type="GO" id="GO:0000271">
    <property type="term" value="P:polysaccharide biosynthetic process"/>
    <property type="evidence" value="ECO:0007669"/>
    <property type="project" value="TreeGrafter"/>
</dbReference>
<dbReference type="PANTHER" id="PTHR23028">
    <property type="entry name" value="ACETYLTRANSFERASE"/>
    <property type="match status" value="1"/>
</dbReference>
<organism evidence="3 4">
    <name type="scientific">Rhodococcus oxybenzonivorans</name>
    <dbReference type="NCBI Taxonomy" id="1990687"/>
    <lineage>
        <taxon>Bacteria</taxon>
        <taxon>Bacillati</taxon>
        <taxon>Actinomycetota</taxon>
        <taxon>Actinomycetes</taxon>
        <taxon>Mycobacteriales</taxon>
        <taxon>Nocardiaceae</taxon>
        <taxon>Rhodococcus</taxon>
    </lineage>
</organism>
<name>A0A2S2C041_9NOCA</name>
<dbReference type="GO" id="GO:0016020">
    <property type="term" value="C:membrane"/>
    <property type="evidence" value="ECO:0007669"/>
    <property type="project" value="TreeGrafter"/>
</dbReference>
<dbReference type="KEGG" id="roz:CBI38_24200"/>
<keyword evidence="1" id="KW-0472">Membrane</keyword>
<accession>A0A2S2C041</accession>
<dbReference type="EMBL" id="CP021354">
    <property type="protein sequence ID" value="AWK74193.1"/>
    <property type="molecule type" value="Genomic_DNA"/>
</dbReference>
<reference evidence="3 4" key="1">
    <citation type="submission" date="2017-05" db="EMBL/GenBank/DDBJ databases">
        <title>Isolation of Rhodococcus sp. S2-17 biodegrading of BP-3.</title>
        <authorList>
            <person name="Lee Y."/>
            <person name="Kim K.H."/>
            <person name="Chun B.H."/>
            <person name="Jung H.S."/>
            <person name="Jeon C.O."/>
        </authorList>
    </citation>
    <scope>NUCLEOTIDE SEQUENCE [LARGE SCALE GENOMIC DNA]</scope>
    <source>
        <strain evidence="3 4">S2-17</strain>
    </source>
</reference>
<dbReference type="Proteomes" id="UP000245711">
    <property type="component" value="Chromosome"/>
</dbReference>
<proteinExistence type="predicted"/>
<feature type="transmembrane region" description="Helical" evidence="1">
    <location>
        <begin position="49"/>
        <end position="69"/>
    </location>
</feature>
<keyword evidence="1" id="KW-1133">Transmembrane helix</keyword>
<keyword evidence="1" id="KW-0812">Transmembrane</keyword>
<dbReference type="InterPro" id="IPR002656">
    <property type="entry name" value="Acyl_transf_3_dom"/>
</dbReference>
<dbReference type="OrthoDB" id="3404679at2"/>
<keyword evidence="4" id="KW-1185">Reference proteome</keyword>
<sequence>MATITRSTSARKKRVRRLAGNKRLDIQGLRAVAVILVVLDHLFGWPRGGFIGVDAFFVISGFLITGILVREGEKSGSLSISNFYRRRIRRIFPVAFLVLGVVVTTSYLLMLTSRFQSVASDAWWSLVFLVN</sequence>
<feature type="domain" description="Acyltransferase 3" evidence="2">
    <location>
        <begin position="25"/>
        <end position="125"/>
    </location>
</feature>
<dbReference type="GO" id="GO:0016747">
    <property type="term" value="F:acyltransferase activity, transferring groups other than amino-acyl groups"/>
    <property type="evidence" value="ECO:0007669"/>
    <property type="project" value="InterPro"/>
</dbReference>
<protein>
    <recommendedName>
        <fullName evidence="2">Acyltransferase 3 domain-containing protein</fullName>
    </recommendedName>
</protein>
<evidence type="ECO:0000313" key="4">
    <source>
        <dbReference type="Proteomes" id="UP000245711"/>
    </source>
</evidence>
<gene>
    <name evidence="3" type="ORF">CBI38_24200</name>
</gene>
<feature type="transmembrane region" description="Helical" evidence="1">
    <location>
        <begin position="24"/>
        <end position="43"/>
    </location>
</feature>
<dbReference type="InterPro" id="IPR050879">
    <property type="entry name" value="Acyltransferase_3"/>
</dbReference>
<dbReference type="Pfam" id="PF01757">
    <property type="entry name" value="Acyl_transf_3"/>
    <property type="match status" value="1"/>
</dbReference>
<evidence type="ECO:0000313" key="3">
    <source>
        <dbReference type="EMBL" id="AWK74193.1"/>
    </source>
</evidence>